<organism evidence="1 2">
    <name type="scientific">Dentiscutata heterogama</name>
    <dbReference type="NCBI Taxonomy" id="1316150"/>
    <lineage>
        <taxon>Eukaryota</taxon>
        <taxon>Fungi</taxon>
        <taxon>Fungi incertae sedis</taxon>
        <taxon>Mucoromycota</taxon>
        <taxon>Glomeromycotina</taxon>
        <taxon>Glomeromycetes</taxon>
        <taxon>Diversisporales</taxon>
        <taxon>Gigasporaceae</taxon>
        <taxon>Dentiscutata</taxon>
    </lineage>
</organism>
<accession>A0ACA9LF55</accession>
<keyword evidence="2" id="KW-1185">Reference proteome</keyword>
<protein>
    <submittedName>
        <fullName evidence="1">14659_t:CDS:1</fullName>
    </submittedName>
</protein>
<evidence type="ECO:0000313" key="2">
    <source>
        <dbReference type="Proteomes" id="UP000789702"/>
    </source>
</evidence>
<gene>
    <name evidence="1" type="ORF">DHETER_LOCUS3966</name>
</gene>
<dbReference type="Proteomes" id="UP000789702">
    <property type="component" value="Unassembled WGS sequence"/>
</dbReference>
<comment type="caution">
    <text evidence="1">The sequence shown here is derived from an EMBL/GenBank/DDBJ whole genome shotgun (WGS) entry which is preliminary data.</text>
</comment>
<reference evidence="1" key="1">
    <citation type="submission" date="2021-06" db="EMBL/GenBank/DDBJ databases">
        <authorList>
            <person name="Kallberg Y."/>
            <person name="Tangrot J."/>
            <person name="Rosling A."/>
        </authorList>
    </citation>
    <scope>NUCLEOTIDE SEQUENCE</scope>
    <source>
        <strain evidence="1">IL203A</strain>
    </source>
</reference>
<proteinExistence type="predicted"/>
<sequence length="268" mass="30774">MGVRLSKTNRNINSFDTNSQFVFSSTGIPKKFDREEENQGLNHCLIRELFKGNFSSPIRERLNNGGLTILDVGCGFGSWLFEMSSDFKNCQFIGVDITPQHFIANKPKNVNFITADITKGLPFREELFDFIHIRGIVLDLRDKEWDFLIQECVRVLKPGGYIEVTECETKSKNLGPEMEKFALKFRSYFAERNISILIVNRIEDIMKSNNLQHVVHYERPFPVGTWNSDFGNAFQTFNVELLRSVVSVFAAPKDRDSLLNNLIAECNN</sequence>
<name>A0ACA9LF55_9GLOM</name>
<evidence type="ECO:0000313" key="1">
    <source>
        <dbReference type="EMBL" id="CAG8522095.1"/>
    </source>
</evidence>
<dbReference type="EMBL" id="CAJVPU010003726">
    <property type="protein sequence ID" value="CAG8522095.1"/>
    <property type="molecule type" value="Genomic_DNA"/>
</dbReference>